<evidence type="ECO:0000313" key="2">
    <source>
        <dbReference type="Proteomes" id="UP001057522"/>
    </source>
</evidence>
<sequence length="84" mass="10296">MPFFEENFLDKGIENLFNNNLFENYHKNFNQNNYFSIIKDNDKIIDYKIKNKQEICNWICENGTKEDFENFKVILEIIDEFLSR</sequence>
<accession>A0ABT0TVF1</accession>
<name>A0ABT0TVF1_9HELI</name>
<organism evidence="1 2">
    <name type="scientific">Helicobacter colisuis</name>
    <dbReference type="NCBI Taxonomy" id="2949739"/>
    <lineage>
        <taxon>Bacteria</taxon>
        <taxon>Pseudomonadati</taxon>
        <taxon>Campylobacterota</taxon>
        <taxon>Epsilonproteobacteria</taxon>
        <taxon>Campylobacterales</taxon>
        <taxon>Helicobacteraceae</taxon>
        <taxon>Helicobacter</taxon>
    </lineage>
</organism>
<dbReference type="Proteomes" id="UP001057522">
    <property type="component" value="Unassembled WGS sequence"/>
</dbReference>
<reference evidence="1" key="1">
    <citation type="submission" date="2022-06" db="EMBL/GenBank/DDBJ databases">
        <title>Helicobacter colisuis sp. nov.</title>
        <authorList>
            <person name="Papic B."/>
            <person name="Gruntar I."/>
        </authorList>
    </citation>
    <scope>NUCLEOTIDE SEQUENCE</scope>
    <source>
        <strain evidence="1">11154-15</strain>
    </source>
</reference>
<dbReference type="EMBL" id="JAMOKX010000002">
    <property type="protein sequence ID" value="MCL9819267.1"/>
    <property type="molecule type" value="Genomic_DNA"/>
</dbReference>
<dbReference type="RefSeq" id="WP_250603892.1">
    <property type="nucleotide sequence ID" value="NZ_JAMOKX010000002.1"/>
</dbReference>
<proteinExistence type="predicted"/>
<comment type="caution">
    <text evidence="1">The sequence shown here is derived from an EMBL/GenBank/DDBJ whole genome shotgun (WGS) entry which is preliminary data.</text>
</comment>
<evidence type="ECO:0000313" key="1">
    <source>
        <dbReference type="EMBL" id="MCL9819267.1"/>
    </source>
</evidence>
<protein>
    <submittedName>
        <fullName evidence="1">Uncharacterized protein</fullName>
    </submittedName>
</protein>
<keyword evidence="2" id="KW-1185">Reference proteome</keyword>
<gene>
    <name evidence="1" type="ORF">NCR95_03635</name>
</gene>